<accession>T2M6D4</accession>
<evidence type="ECO:0000256" key="3">
    <source>
        <dbReference type="ARBA" id="ARBA00022553"/>
    </source>
</evidence>
<dbReference type="InterPro" id="IPR012677">
    <property type="entry name" value="Nucleotide-bd_a/b_plait_sf"/>
</dbReference>
<evidence type="ECO:0000256" key="5">
    <source>
        <dbReference type="ARBA" id="ARBA00023015"/>
    </source>
</evidence>
<dbReference type="SMART" id="SM00360">
    <property type="entry name" value="RRM"/>
    <property type="match status" value="3"/>
</dbReference>
<dbReference type="GeneID" id="100213509"/>
<keyword evidence="6" id="KW-0175">Coiled coil</keyword>
<evidence type="ECO:0000256" key="9">
    <source>
        <dbReference type="PROSITE-ProRule" id="PRU00176"/>
    </source>
</evidence>
<dbReference type="InterPro" id="IPR010912">
    <property type="entry name" value="SPOC_met"/>
</dbReference>
<evidence type="ECO:0000256" key="6">
    <source>
        <dbReference type="ARBA" id="ARBA00023054"/>
    </source>
</evidence>
<name>T2M6D4_HYDVU</name>
<keyword evidence="8" id="KW-0539">Nucleus</keyword>
<dbReference type="FunFam" id="2.40.290.10:FF:000002">
    <property type="entry name" value="Spen family transcriptional repressor"/>
    <property type="match status" value="1"/>
</dbReference>
<evidence type="ECO:0000256" key="1">
    <source>
        <dbReference type="ARBA" id="ARBA00004123"/>
    </source>
</evidence>
<keyword evidence="4 9" id="KW-0694">RNA-binding</keyword>
<dbReference type="InterPro" id="IPR035979">
    <property type="entry name" value="RBD_domain_sf"/>
</dbReference>
<comment type="subcellular location">
    <subcellularLocation>
        <location evidence="1">Nucleus</location>
    </subcellularLocation>
</comment>
<feature type="compositionally biased region" description="Basic and acidic residues" evidence="10">
    <location>
        <begin position="17"/>
        <end position="26"/>
    </location>
</feature>
<feature type="domain" description="RRM" evidence="11">
    <location>
        <begin position="263"/>
        <end position="337"/>
    </location>
</feature>
<evidence type="ECO:0000256" key="8">
    <source>
        <dbReference type="ARBA" id="ARBA00023242"/>
    </source>
</evidence>
<dbReference type="GO" id="GO:0003723">
    <property type="term" value="F:RNA binding"/>
    <property type="evidence" value="ECO:0007669"/>
    <property type="project" value="UniProtKB-UniRule"/>
</dbReference>
<organism evidence="13">
    <name type="scientific">Hydra vulgaris</name>
    <name type="common">Hydra</name>
    <name type="synonym">Hydra attenuata</name>
    <dbReference type="NCBI Taxonomy" id="6087"/>
    <lineage>
        <taxon>Eukaryota</taxon>
        <taxon>Metazoa</taxon>
        <taxon>Cnidaria</taxon>
        <taxon>Hydrozoa</taxon>
        <taxon>Hydroidolina</taxon>
        <taxon>Anthoathecata</taxon>
        <taxon>Aplanulata</taxon>
        <taxon>Hydridae</taxon>
        <taxon>Hydra</taxon>
    </lineage>
</organism>
<dbReference type="AlphaFoldDB" id="T2M6D4"/>
<reference evidence="13" key="1">
    <citation type="journal article" date="2013" name="Genome Biol. Evol.">
        <title>Punctuated emergences of genetic and phenotypic innovations in eumetazoan, bilaterian, euteleostome, and hominidae ancestors.</title>
        <authorList>
            <person name="Wenger Y."/>
            <person name="Galliot B."/>
        </authorList>
    </citation>
    <scope>NUCLEOTIDE SEQUENCE</scope>
    <source>
        <tissue evidence="13">Whole animals</tissue>
    </source>
</reference>
<keyword evidence="3" id="KW-0597">Phosphoprotein</keyword>
<dbReference type="OrthoDB" id="10050565at2759"/>
<feature type="compositionally biased region" description="Basic and acidic residues" evidence="10">
    <location>
        <begin position="150"/>
        <end position="173"/>
    </location>
</feature>
<proteinExistence type="evidence at transcript level"/>
<dbReference type="CDD" id="cd12310">
    <property type="entry name" value="RRM3_Spen"/>
    <property type="match status" value="1"/>
</dbReference>
<dbReference type="SUPFAM" id="SSF54928">
    <property type="entry name" value="RNA-binding domain, RBD"/>
    <property type="match status" value="1"/>
</dbReference>
<feature type="domain" description="RRM" evidence="11">
    <location>
        <begin position="183"/>
        <end position="259"/>
    </location>
</feature>
<feature type="domain" description="SPOC" evidence="12">
    <location>
        <begin position="443"/>
        <end position="619"/>
    </location>
</feature>
<dbReference type="Pfam" id="PF07744">
    <property type="entry name" value="SPOC"/>
    <property type="match status" value="1"/>
</dbReference>
<evidence type="ECO:0000256" key="2">
    <source>
        <dbReference type="ARBA" id="ARBA00005387"/>
    </source>
</evidence>
<feature type="compositionally biased region" description="Basic and acidic residues" evidence="10">
    <location>
        <begin position="343"/>
        <end position="373"/>
    </location>
</feature>
<sequence>MSSPELDHRSRRSSSIKGDRSYRKSYDAYSTNSRGDYGRDFSEKCQVRATGFPAEVSDNEIKDVVIHEMEKFGDVLNIQLQGHDHNRQAHVLFRDDDAARELRRYCLERHCKVIAFQRALHFDFDLNTRKTSSYRSSYSQSNTYKPAYRNNDKYDRNDFNDRSYTNSRDRYNNDNHINPRATRTLFVGNLDQGITKDELMRIFEHWGAIDDIDVKRPPNGIPAYAFIKYLELEAAASAKNQMFGKEINGRLIKVGYGKTQPSTRLWIGGLGHWCSSDLLNREFDRFGALRKIEYVKGSRHAFVEFESIDAASAAHTEMRGFPLGGPDRKIKIDYAEPDSNCHSSDDHDRTFDSHDSYRNRSDKYYSEQNNGRKYERHRRTSENDGRRRTRSRSPIENDRHNYKERSKKSSPALLPVHNNKSTDSKSSNGHNYTKVEEINIENLSDVSKRFAVVWRGAFALKNSAFPVKMHLIGGNPELANYYLRGIGAGAGPAFKVLNVTQRLRLDQSKLDEVARRVQHAGSSGHCILLALANGDDVELEDSYQRRPLKSLVTYFRKKEAAGVIILSTEGPSGKQEETGMLHAFPPCAFSHQYLLRTAPNIGPTPSKEDHLIVIIVKGNS</sequence>
<dbReference type="InterPro" id="IPR016194">
    <property type="entry name" value="SPOC-like_C_dom_sf"/>
</dbReference>
<feature type="compositionally biased region" description="Polar residues" evidence="10">
    <location>
        <begin position="418"/>
        <end position="430"/>
    </location>
</feature>
<feature type="region of interest" description="Disordered" evidence="10">
    <location>
        <begin position="135"/>
        <end position="175"/>
    </location>
</feature>
<dbReference type="InterPro" id="IPR012921">
    <property type="entry name" value="SPOC_C"/>
</dbReference>
<evidence type="ECO:0000313" key="13">
    <source>
        <dbReference type="EMBL" id="CDG67848.1"/>
    </source>
</evidence>
<protein>
    <submittedName>
        <fullName evidence="13">Putative RNA-binding protein 15</fullName>
    </submittedName>
</protein>
<keyword evidence="5" id="KW-0805">Transcription regulation</keyword>
<dbReference type="KEGG" id="hmg:100213509"/>
<comment type="similarity">
    <text evidence="2">Belongs to the RRM Spen family.</text>
</comment>
<evidence type="ECO:0000256" key="4">
    <source>
        <dbReference type="ARBA" id="ARBA00022884"/>
    </source>
</evidence>
<evidence type="ECO:0000259" key="11">
    <source>
        <dbReference type="PROSITE" id="PS50102"/>
    </source>
</evidence>
<feature type="compositionally biased region" description="Basic and acidic residues" evidence="10">
    <location>
        <begin position="393"/>
        <end position="404"/>
    </location>
</feature>
<dbReference type="CDD" id="cd12308">
    <property type="entry name" value="RRM1_Spen"/>
    <property type="match status" value="1"/>
</dbReference>
<dbReference type="GO" id="GO:0005634">
    <property type="term" value="C:nucleus"/>
    <property type="evidence" value="ECO:0007669"/>
    <property type="project" value="UniProtKB-SubCell"/>
</dbReference>
<feature type="region of interest" description="Disordered" evidence="10">
    <location>
        <begin position="1"/>
        <end position="27"/>
    </location>
</feature>
<feature type="region of interest" description="Disordered" evidence="10">
    <location>
        <begin position="335"/>
        <end position="430"/>
    </location>
</feature>
<dbReference type="OMA" id="IPDRYNR"/>
<dbReference type="CDD" id="cd21544">
    <property type="entry name" value="SPOC_RBM15-like"/>
    <property type="match status" value="1"/>
</dbReference>
<dbReference type="Gene3D" id="2.40.290.10">
    <property type="match status" value="1"/>
</dbReference>
<dbReference type="PROSITE" id="PS50102">
    <property type="entry name" value="RRM"/>
    <property type="match status" value="2"/>
</dbReference>
<dbReference type="Gene3D" id="3.30.70.330">
    <property type="match status" value="2"/>
</dbReference>
<dbReference type="EMBL" id="HAAD01001616">
    <property type="protein sequence ID" value="CDG67848.1"/>
    <property type="molecule type" value="mRNA"/>
</dbReference>
<evidence type="ECO:0000256" key="10">
    <source>
        <dbReference type="SAM" id="MobiDB-lite"/>
    </source>
</evidence>
<feature type="compositionally biased region" description="Low complexity" evidence="10">
    <location>
        <begin position="135"/>
        <end position="144"/>
    </location>
</feature>
<dbReference type="PROSITE" id="PS50917">
    <property type="entry name" value="SPOC"/>
    <property type="match status" value="1"/>
</dbReference>
<dbReference type="PANTHER" id="PTHR23189">
    <property type="entry name" value="RNA RECOGNITION MOTIF-CONTAINING"/>
    <property type="match status" value="1"/>
</dbReference>
<keyword evidence="7" id="KW-0804">Transcription</keyword>
<gene>
    <name evidence="13" type="primary">RBM15</name>
</gene>
<dbReference type="SUPFAM" id="SSF100939">
    <property type="entry name" value="SPOC domain-like"/>
    <property type="match status" value="1"/>
</dbReference>
<dbReference type="InterPro" id="IPR000504">
    <property type="entry name" value="RRM_dom"/>
</dbReference>
<evidence type="ECO:0000256" key="7">
    <source>
        <dbReference type="ARBA" id="ARBA00023163"/>
    </source>
</evidence>
<evidence type="ECO:0000259" key="12">
    <source>
        <dbReference type="PROSITE" id="PS50917"/>
    </source>
</evidence>
<dbReference type="Pfam" id="PF00076">
    <property type="entry name" value="RRM_1"/>
    <property type="match status" value="2"/>
</dbReference>